<dbReference type="GO" id="GO:0006313">
    <property type="term" value="P:DNA transposition"/>
    <property type="evidence" value="ECO:0007669"/>
    <property type="project" value="InterPro"/>
</dbReference>
<comment type="caution">
    <text evidence="2">The sequence shown here is derived from an EMBL/GenBank/DDBJ whole genome shotgun (WGS) entry which is preliminary data.</text>
</comment>
<dbReference type="SUPFAM" id="SSF143422">
    <property type="entry name" value="Transposase IS200-like"/>
    <property type="match status" value="1"/>
</dbReference>
<dbReference type="PANTHER" id="PTHR34322:SF2">
    <property type="entry name" value="TRANSPOSASE IS200-LIKE DOMAIN-CONTAINING PROTEIN"/>
    <property type="match status" value="1"/>
</dbReference>
<gene>
    <name evidence="2" type="ORF">CR103_00160</name>
</gene>
<dbReference type="OrthoDB" id="9814067at2"/>
<evidence type="ECO:0000313" key="2">
    <source>
        <dbReference type="EMBL" id="PIL41511.1"/>
    </source>
</evidence>
<name>A0A2G8T645_9BURK</name>
<dbReference type="GO" id="GO:0003677">
    <property type="term" value="F:DNA binding"/>
    <property type="evidence" value="ECO:0007669"/>
    <property type="project" value="InterPro"/>
</dbReference>
<proteinExistence type="predicted"/>
<evidence type="ECO:0000313" key="3">
    <source>
        <dbReference type="Proteomes" id="UP000228593"/>
    </source>
</evidence>
<dbReference type="Pfam" id="PF01797">
    <property type="entry name" value="Y1_Tnp"/>
    <property type="match status" value="1"/>
</dbReference>
<dbReference type="EMBL" id="PDOB01000001">
    <property type="protein sequence ID" value="PIL41511.1"/>
    <property type="molecule type" value="Genomic_DNA"/>
</dbReference>
<dbReference type="PANTHER" id="PTHR34322">
    <property type="entry name" value="TRANSPOSASE, Y1_TNP DOMAIN-CONTAINING"/>
    <property type="match status" value="1"/>
</dbReference>
<keyword evidence="3" id="KW-1185">Reference proteome</keyword>
<reference evidence="2 3" key="1">
    <citation type="submission" date="2017-10" db="EMBL/GenBank/DDBJ databases">
        <title>Massilia psychrophilum sp. nov., a novel purple-pigmented bacterium isolated from Tianshan glacier, Xinjiang Municipality, China.</title>
        <authorList>
            <person name="Wang H."/>
        </authorList>
    </citation>
    <scope>NUCLEOTIDE SEQUENCE [LARGE SCALE GENOMIC DNA]</scope>
    <source>
        <strain evidence="2 3">JCM 30813</strain>
    </source>
</reference>
<feature type="domain" description="Transposase IS200-like" evidence="1">
    <location>
        <begin position="9"/>
        <end position="124"/>
    </location>
</feature>
<dbReference type="Gene3D" id="3.30.70.1290">
    <property type="entry name" value="Transposase IS200-like"/>
    <property type="match status" value="1"/>
</dbReference>
<dbReference type="InterPro" id="IPR036515">
    <property type="entry name" value="Transposase_17_sf"/>
</dbReference>
<dbReference type="SMART" id="SM01321">
    <property type="entry name" value="Y1_Tnp"/>
    <property type="match status" value="1"/>
</dbReference>
<dbReference type="InterPro" id="IPR002686">
    <property type="entry name" value="Transposase_17"/>
</dbReference>
<dbReference type="RefSeq" id="WP_099913997.1">
    <property type="nucleotide sequence ID" value="NZ_BMHS01000001.1"/>
</dbReference>
<protein>
    <submittedName>
        <fullName evidence="2">Transposase</fullName>
    </submittedName>
</protein>
<sequence>MPRQSRPVIPEVPLHITQRGNNKLPCFFEEADFLVYLKLLHAASIRAECRIHAYVLMSNHVHLVVSPTNAQGPAMLMKSVGERYVQYVNRRHSRTGTLWEGRYRSCLVQSERYLMICQRYVELNPVRACLVNEPSAYRWSSYRHNAHGRESKIVAPHELYSRMGLDPASRQSAYRALFDEVLGSDALVQVRKATHGNTALGSPEFVGKFAQFQGRNLMPRKIGRPHR</sequence>
<evidence type="ECO:0000259" key="1">
    <source>
        <dbReference type="SMART" id="SM01321"/>
    </source>
</evidence>
<organism evidence="2 3">
    <name type="scientific">Massilia psychrophila</name>
    <dbReference type="NCBI Taxonomy" id="1603353"/>
    <lineage>
        <taxon>Bacteria</taxon>
        <taxon>Pseudomonadati</taxon>
        <taxon>Pseudomonadota</taxon>
        <taxon>Betaproteobacteria</taxon>
        <taxon>Burkholderiales</taxon>
        <taxon>Oxalobacteraceae</taxon>
        <taxon>Telluria group</taxon>
        <taxon>Massilia</taxon>
    </lineage>
</organism>
<dbReference type="AlphaFoldDB" id="A0A2G8T645"/>
<dbReference type="GO" id="GO:0004803">
    <property type="term" value="F:transposase activity"/>
    <property type="evidence" value="ECO:0007669"/>
    <property type="project" value="InterPro"/>
</dbReference>
<accession>A0A2G8T645</accession>
<dbReference type="Proteomes" id="UP000228593">
    <property type="component" value="Unassembled WGS sequence"/>
</dbReference>